<reference evidence="4" key="1">
    <citation type="submission" date="2017-02" db="UniProtKB">
        <authorList>
            <consortium name="WormBaseParasite"/>
        </authorList>
    </citation>
    <scope>IDENTIFICATION</scope>
</reference>
<evidence type="ECO:0000313" key="3">
    <source>
        <dbReference type="Proteomes" id="UP000278627"/>
    </source>
</evidence>
<sequence>MVEVNTSTKKPSRRLQMFVFITPNSLKIAYLCILVIHYHTVEVAIDGEQ</sequence>
<dbReference type="EMBL" id="UZAD01000018">
    <property type="protein sequence ID" value="VDN81604.1"/>
    <property type="molecule type" value="Genomic_DNA"/>
</dbReference>
<evidence type="ECO:0000313" key="2">
    <source>
        <dbReference type="EMBL" id="VDN81604.1"/>
    </source>
</evidence>
<proteinExistence type="predicted"/>
<keyword evidence="3" id="KW-1185">Reference proteome</keyword>
<feature type="transmembrane region" description="Helical" evidence="1">
    <location>
        <begin position="17"/>
        <end position="38"/>
    </location>
</feature>
<evidence type="ECO:0000256" key="1">
    <source>
        <dbReference type="SAM" id="Phobius"/>
    </source>
</evidence>
<dbReference type="AlphaFoldDB" id="A0A0N4SXK8"/>
<name>A0A0N4SXK8_BRUPA</name>
<keyword evidence="1" id="KW-0812">Transmembrane</keyword>
<accession>A0A0N4SXK8</accession>
<keyword evidence="1" id="KW-1133">Transmembrane helix</keyword>
<evidence type="ECO:0000313" key="4">
    <source>
        <dbReference type="WBParaSite" id="BPAG_0000041701-mRNA-1"/>
    </source>
</evidence>
<protein>
    <submittedName>
        <fullName evidence="2 4">Uncharacterized protein</fullName>
    </submittedName>
</protein>
<dbReference type="WBParaSite" id="BPAG_0000041701-mRNA-1">
    <property type="protein sequence ID" value="BPAG_0000041701-mRNA-1"/>
    <property type="gene ID" value="BPAG_0000041701"/>
</dbReference>
<organism evidence="4">
    <name type="scientific">Brugia pahangi</name>
    <name type="common">Filarial nematode worm</name>
    <dbReference type="NCBI Taxonomy" id="6280"/>
    <lineage>
        <taxon>Eukaryota</taxon>
        <taxon>Metazoa</taxon>
        <taxon>Ecdysozoa</taxon>
        <taxon>Nematoda</taxon>
        <taxon>Chromadorea</taxon>
        <taxon>Rhabditida</taxon>
        <taxon>Spirurina</taxon>
        <taxon>Spiruromorpha</taxon>
        <taxon>Filarioidea</taxon>
        <taxon>Onchocercidae</taxon>
        <taxon>Brugia</taxon>
    </lineage>
</organism>
<keyword evidence="1" id="KW-0472">Membrane</keyword>
<gene>
    <name evidence="2" type="ORF">BPAG_LOCUS418</name>
</gene>
<dbReference type="Proteomes" id="UP000278627">
    <property type="component" value="Unassembled WGS sequence"/>
</dbReference>
<reference evidence="2 3" key="2">
    <citation type="submission" date="2018-11" db="EMBL/GenBank/DDBJ databases">
        <authorList>
            <consortium name="Pathogen Informatics"/>
        </authorList>
    </citation>
    <scope>NUCLEOTIDE SEQUENCE [LARGE SCALE GENOMIC DNA]</scope>
</reference>